<dbReference type="EMBL" id="CP009110">
    <property type="protein sequence ID" value="AIJ26002.1"/>
    <property type="molecule type" value="Genomic_DNA"/>
</dbReference>
<dbReference type="OrthoDB" id="3197455at2"/>
<dbReference type="KEGG" id="amq:AMETH_5910"/>
<dbReference type="HOGENOM" id="CLU_2969150_0_0_11"/>
<dbReference type="GO" id="GO:0004386">
    <property type="term" value="F:helicase activity"/>
    <property type="evidence" value="ECO:0007669"/>
    <property type="project" value="UniProtKB-KW"/>
</dbReference>
<keyword evidence="1" id="KW-0347">Helicase</keyword>
<accession>A0A076N7K3</accession>
<protein>
    <submittedName>
        <fullName evidence="1">DNA helicase</fullName>
    </submittedName>
</protein>
<sequence length="58" mass="6613">MTAQVDTRRLTVVAGKVEEWRKRLIDLSYRNTLLYFRDTKTATLDLSQAEAVALAALE</sequence>
<evidence type="ECO:0000313" key="1">
    <source>
        <dbReference type="EMBL" id="AIJ26002.1"/>
    </source>
</evidence>
<reference evidence="1 2" key="1">
    <citation type="submission" date="2014-07" db="EMBL/GenBank/DDBJ databases">
        <title>Whole Genome Sequence of the Amycolatopsis methanolica 239.</title>
        <authorList>
            <person name="Tang B."/>
        </authorList>
    </citation>
    <scope>NUCLEOTIDE SEQUENCE [LARGE SCALE GENOMIC DNA]</scope>
    <source>
        <strain evidence="1 2">239</strain>
    </source>
</reference>
<keyword evidence="1" id="KW-0067">ATP-binding</keyword>
<name>A0A076N7K3_AMYME</name>
<dbReference type="AlphaFoldDB" id="A0A076N7K3"/>
<gene>
    <name evidence="1" type="ORF">AMETH_5910</name>
</gene>
<organism evidence="1 2">
    <name type="scientific">Amycolatopsis methanolica 239</name>
    <dbReference type="NCBI Taxonomy" id="1068978"/>
    <lineage>
        <taxon>Bacteria</taxon>
        <taxon>Bacillati</taxon>
        <taxon>Actinomycetota</taxon>
        <taxon>Actinomycetes</taxon>
        <taxon>Pseudonocardiales</taxon>
        <taxon>Pseudonocardiaceae</taxon>
        <taxon>Amycolatopsis</taxon>
        <taxon>Amycolatopsis methanolica group</taxon>
    </lineage>
</organism>
<keyword evidence="1" id="KW-0378">Hydrolase</keyword>
<dbReference type="STRING" id="1068978.AMETH_5910"/>
<evidence type="ECO:0000313" key="2">
    <source>
        <dbReference type="Proteomes" id="UP000062973"/>
    </source>
</evidence>
<dbReference type="RefSeq" id="WP_017984838.1">
    <property type="nucleotide sequence ID" value="NZ_AQUL01000001.1"/>
</dbReference>
<keyword evidence="1" id="KW-0547">Nucleotide-binding</keyword>
<dbReference type="Proteomes" id="UP000062973">
    <property type="component" value="Chromosome"/>
</dbReference>
<keyword evidence="2" id="KW-1185">Reference proteome</keyword>
<proteinExistence type="predicted"/>
<dbReference type="PATRIC" id="fig|1068978.7.peg.6344"/>